<dbReference type="AlphaFoldDB" id="A0A1I7XTZ6"/>
<evidence type="ECO:0000313" key="1">
    <source>
        <dbReference type="Proteomes" id="UP000095283"/>
    </source>
</evidence>
<accession>A0A1I7XTZ6</accession>
<proteinExistence type="predicted"/>
<dbReference type="Proteomes" id="UP000095283">
    <property type="component" value="Unplaced"/>
</dbReference>
<evidence type="ECO:0000313" key="2">
    <source>
        <dbReference type="WBParaSite" id="Hba_20817"/>
    </source>
</evidence>
<dbReference type="WBParaSite" id="Hba_20817">
    <property type="protein sequence ID" value="Hba_20817"/>
    <property type="gene ID" value="Hba_20817"/>
</dbReference>
<sequence length="167" mass="18956">MWARRILCEQNPSSCLMILVIDVGLILRSQTNFLISILLSRKILFLTILRMREVFTDLDLPLLGWSSTVPSSCLFTTVYPTPREQAVLFMKYAQTTSGFERLASYSSTVLENVRLLRNSLRSDRRSASSLAFAEQARYGYAFSQDEPSAMTELIRDVDSTRTKPTGL</sequence>
<protein>
    <submittedName>
        <fullName evidence="2">Uncharacterized protein</fullName>
    </submittedName>
</protein>
<organism evidence="1 2">
    <name type="scientific">Heterorhabditis bacteriophora</name>
    <name type="common">Entomopathogenic nematode worm</name>
    <dbReference type="NCBI Taxonomy" id="37862"/>
    <lineage>
        <taxon>Eukaryota</taxon>
        <taxon>Metazoa</taxon>
        <taxon>Ecdysozoa</taxon>
        <taxon>Nematoda</taxon>
        <taxon>Chromadorea</taxon>
        <taxon>Rhabditida</taxon>
        <taxon>Rhabditina</taxon>
        <taxon>Rhabditomorpha</taxon>
        <taxon>Strongyloidea</taxon>
        <taxon>Heterorhabditidae</taxon>
        <taxon>Heterorhabditis</taxon>
    </lineage>
</organism>
<keyword evidence="1" id="KW-1185">Reference proteome</keyword>
<reference evidence="2" key="1">
    <citation type="submission" date="2016-11" db="UniProtKB">
        <authorList>
            <consortium name="WormBaseParasite"/>
        </authorList>
    </citation>
    <scope>IDENTIFICATION</scope>
</reference>
<name>A0A1I7XTZ6_HETBA</name>